<sequence length="497" mass="51591">MKKCIYTGATGLTVLISMLMGCSNTVKNLVVASTEPETSIFNPEGTLEFFKEINPGSSAADPASFAMLGSNKFLFYANDGTNGVELWASDGTAAGTALVKDIFTGPSSSYPAGYTILQGVSPATAVFNATSATSDSSLWKTDGTTSGTVQIKNIRTGATDGLMNFFSTANGKVLFQANDGSTGAEPWVTDGTLAGTTQLADINSGALDSTPFGHRSIGNNEYMFLGNTGSPAIRQVFKTDGVTVSDVRSDFTKSCTILGVPAFGSLGSGKKVFAQCDDANGNELWITDGTYVGTQLLKDINPGTSGSTPQGFQALPDGRVIFFAITPSTGSELWVTDGTESGTTLLKDILPGTGSGGGNGFTDLKDGRFIFHAADATGNYEPWITDGTLAGTRKVKEINPGTAASSAGGGFALLKPGVVVFWANDGVHGNEPWISDGTEQGTKLLLDTIAGASTAVWNTGSPPFVFSSTKIFFNGCEGTVASNPPHCKELYSINVKY</sequence>
<comment type="caution">
    <text evidence="1">The sequence shown here is derived from an EMBL/GenBank/DDBJ whole genome shotgun (WGS) entry which is preliminary data.</text>
</comment>
<dbReference type="Proteomes" id="UP001152321">
    <property type="component" value="Unassembled WGS sequence"/>
</dbReference>
<proteinExistence type="predicted"/>
<evidence type="ECO:0000313" key="1">
    <source>
        <dbReference type="EMBL" id="MDG0816991.1"/>
    </source>
</evidence>
<dbReference type="RefSeq" id="WP_277578468.1">
    <property type="nucleotide sequence ID" value="NZ_JANRMI010000003.1"/>
</dbReference>
<dbReference type="InterPro" id="IPR030916">
    <property type="entry name" value="ELWxxDGT_rpt"/>
</dbReference>
<name>A0ABT6DMF1_9BACT</name>
<reference evidence="1" key="1">
    <citation type="submission" date="2022-08" db="EMBL/GenBank/DDBJ databases">
        <title>Novel Bdellovibrio Species Isolated from Svalbard: Designation Bdellovibrio svalbardensis.</title>
        <authorList>
            <person name="Mitchell R.J."/>
            <person name="Choi S.Y."/>
        </authorList>
    </citation>
    <scope>NUCLEOTIDE SEQUENCE</scope>
    <source>
        <strain evidence="1">PAP01</strain>
    </source>
</reference>
<accession>A0ABT6DMF1</accession>
<keyword evidence="2" id="KW-1185">Reference proteome</keyword>
<gene>
    <name evidence="1" type="ORF">NWE73_11485</name>
</gene>
<dbReference type="NCBIfam" id="TIGR04534">
    <property type="entry name" value="ELWxxDGT_rpt"/>
    <property type="match status" value="1"/>
</dbReference>
<evidence type="ECO:0000313" key="2">
    <source>
        <dbReference type="Proteomes" id="UP001152321"/>
    </source>
</evidence>
<protein>
    <recommendedName>
        <fullName evidence="3">Hyalin</fullName>
    </recommendedName>
</protein>
<evidence type="ECO:0008006" key="3">
    <source>
        <dbReference type="Google" id="ProtNLM"/>
    </source>
</evidence>
<organism evidence="1 2">
    <name type="scientific">Bdellovibrio svalbardensis</name>
    <dbReference type="NCBI Taxonomy" id="2972972"/>
    <lineage>
        <taxon>Bacteria</taxon>
        <taxon>Pseudomonadati</taxon>
        <taxon>Bdellovibrionota</taxon>
        <taxon>Bdellovibrionia</taxon>
        <taxon>Bdellovibrionales</taxon>
        <taxon>Pseudobdellovibrionaceae</taxon>
        <taxon>Bdellovibrio</taxon>
    </lineage>
</organism>
<dbReference type="EMBL" id="JANRMI010000003">
    <property type="protein sequence ID" value="MDG0816991.1"/>
    <property type="molecule type" value="Genomic_DNA"/>
</dbReference>
<dbReference type="PROSITE" id="PS51257">
    <property type="entry name" value="PROKAR_LIPOPROTEIN"/>
    <property type="match status" value="1"/>
</dbReference>